<organism evidence="1 2">
    <name type="scientific">Streptomyces achmelvichensis</name>
    <dbReference type="NCBI Taxonomy" id="3134111"/>
    <lineage>
        <taxon>Bacteria</taxon>
        <taxon>Bacillati</taxon>
        <taxon>Actinomycetota</taxon>
        <taxon>Actinomycetes</taxon>
        <taxon>Kitasatosporales</taxon>
        <taxon>Streptomycetaceae</taxon>
        <taxon>Streptomyces</taxon>
    </lineage>
</organism>
<dbReference type="Proteomes" id="UP001377168">
    <property type="component" value="Unassembled WGS sequence"/>
</dbReference>
<proteinExistence type="predicted"/>
<evidence type="ECO:0000313" key="2">
    <source>
        <dbReference type="Proteomes" id="UP001377168"/>
    </source>
</evidence>
<keyword evidence="2" id="KW-1185">Reference proteome</keyword>
<name>A0ACC6PP51_9ACTN</name>
<gene>
    <name evidence="1" type="ORF">WKI67_07475</name>
</gene>
<dbReference type="EMBL" id="JBBKAJ010000022">
    <property type="protein sequence ID" value="MEJ8633232.1"/>
    <property type="molecule type" value="Genomic_DNA"/>
</dbReference>
<evidence type="ECO:0000313" key="1">
    <source>
        <dbReference type="EMBL" id="MEJ8633232.1"/>
    </source>
</evidence>
<accession>A0ACC6PP51</accession>
<reference evidence="1" key="1">
    <citation type="submission" date="2024-03" db="EMBL/GenBank/DDBJ databases">
        <title>Novel Streptomyces species of biotechnological and ecological value are a feature of Machair soil.</title>
        <authorList>
            <person name="Prole J.R."/>
            <person name="Goodfellow M."/>
            <person name="Allenby N."/>
            <person name="Ward A.C."/>
        </authorList>
    </citation>
    <scope>NUCLEOTIDE SEQUENCE</scope>
    <source>
        <strain evidence="1">MS2.AVA.5</strain>
    </source>
</reference>
<protein>
    <submittedName>
        <fullName evidence="1">Asp23/Gls24 family envelope stress response protein</fullName>
    </submittedName>
</protein>
<comment type="caution">
    <text evidence="1">The sequence shown here is derived from an EMBL/GenBank/DDBJ whole genome shotgun (WGS) entry which is preliminary data.</text>
</comment>
<sequence>MGTPLPHDRTGAPRTQWVVADPVIAAVAAHAAGGVAGVVRLEPGLTGLATQVARSARQKINGLTPAPTEGVHVRVDRSAEPPVLRVCVDLVTSGQDQAAAVAQAVQREVTRAVGDATGLTPRSVGVSITDIEPYGAGTR</sequence>